<comment type="caution">
    <text evidence="4">The sequence shown here is derived from an EMBL/GenBank/DDBJ whole genome shotgun (WGS) entry which is preliminary data.</text>
</comment>
<evidence type="ECO:0000259" key="3">
    <source>
        <dbReference type="Pfam" id="PF01471"/>
    </source>
</evidence>
<organism evidence="4 5">
    <name type="scientific">Kitasatospora indigofera</name>
    <dbReference type="NCBI Taxonomy" id="67307"/>
    <lineage>
        <taxon>Bacteria</taxon>
        <taxon>Bacillati</taxon>
        <taxon>Actinomycetota</taxon>
        <taxon>Actinomycetes</taxon>
        <taxon>Kitasatosporales</taxon>
        <taxon>Streptomycetaceae</taxon>
        <taxon>Kitasatospora</taxon>
    </lineage>
</organism>
<dbReference type="InterPro" id="IPR002477">
    <property type="entry name" value="Peptidoglycan-bd-like"/>
</dbReference>
<dbReference type="Pfam" id="PF01471">
    <property type="entry name" value="PG_binding_1"/>
    <property type="match status" value="1"/>
</dbReference>
<keyword evidence="1" id="KW-0929">Antimicrobial</keyword>
<feature type="domain" description="Peptidoglycan binding-like" evidence="3">
    <location>
        <begin position="240"/>
        <end position="278"/>
    </location>
</feature>
<evidence type="ECO:0000256" key="1">
    <source>
        <dbReference type="ARBA" id="ARBA00022529"/>
    </source>
</evidence>
<dbReference type="Gene3D" id="1.10.101.10">
    <property type="entry name" value="PGBD-like superfamily/PGBD"/>
    <property type="match status" value="1"/>
</dbReference>
<keyword evidence="5" id="KW-1185">Reference proteome</keyword>
<dbReference type="Gene3D" id="1.10.530.40">
    <property type="match status" value="1"/>
</dbReference>
<dbReference type="Proteomes" id="UP000617734">
    <property type="component" value="Unassembled WGS sequence"/>
</dbReference>
<proteinExistence type="predicted"/>
<dbReference type="GeneID" id="95350953"/>
<dbReference type="EMBL" id="BNBO01000001">
    <property type="protein sequence ID" value="GHH60015.1"/>
    <property type="molecule type" value="Genomic_DNA"/>
</dbReference>
<name>A0A919FBI9_9ACTN</name>
<sequence>MHDSVRNGFNAFSEPLESREHVMYLDVKSLVSTGVGNLLDADDPENFGSNPVPLPDIFTLDWQDRDTGVPADPAAIEEEYRKIKFSGTANAPIGQKRALARLVVSDGSVDALVTRKLDDFEASLRGRPPFAGYDGWPAPGQLGLLSMAWAMGPMFRFPHFEAAAAGGDWLTMARECRMTEAGNPGVIPRNVRDGLLFTLAGWVTDRGGDITDLVYDPARPLNANLRSGALPVPLNLLIGVQTALETLGMDPHGLDGVAGPGTRGALTTFQGANGLTLTPAAGGIDDVPEETIAALAAQLDARGVARFP</sequence>
<dbReference type="InterPro" id="IPR023347">
    <property type="entry name" value="Lysozyme_dom_sf"/>
</dbReference>
<dbReference type="InterPro" id="IPR036366">
    <property type="entry name" value="PGBDSf"/>
</dbReference>
<dbReference type="GO" id="GO:0031640">
    <property type="term" value="P:killing of cells of another organism"/>
    <property type="evidence" value="ECO:0007669"/>
    <property type="project" value="UniProtKB-KW"/>
</dbReference>
<dbReference type="GO" id="GO:0003796">
    <property type="term" value="F:lysozyme activity"/>
    <property type="evidence" value="ECO:0007669"/>
    <property type="project" value="InterPro"/>
</dbReference>
<dbReference type="AlphaFoldDB" id="A0A919FBI9"/>
<protein>
    <recommendedName>
        <fullName evidence="3">Peptidoglycan binding-like domain-containing protein</fullName>
    </recommendedName>
</protein>
<evidence type="ECO:0000313" key="4">
    <source>
        <dbReference type="EMBL" id="GHH60015.1"/>
    </source>
</evidence>
<dbReference type="SUPFAM" id="SSF47090">
    <property type="entry name" value="PGBD-like"/>
    <property type="match status" value="1"/>
</dbReference>
<gene>
    <name evidence="4" type="ORF">GCM10018781_04200</name>
</gene>
<dbReference type="InterPro" id="IPR036365">
    <property type="entry name" value="PGBD-like_sf"/>
</dbReference>
<dbReference type="GO" id="GO:0042742">
    <property type="term" value="P:defense response to bacterium"/>
    <property type="evidence" value="ECO:0007669"/>
    <property type="project" value="UniProtKB-KW"/>
</dbReference>
<keyword evidence="2" id="KW-0081">Bacteriolytic enzyme</keyword>
<reference evidence="4" key="1">
    <citation type="journal article" date="2014" name="Int. J. Syst. Evol. Microbiol.">
        <title>Complete genome sequence of Corynebacterium casei LMG S-19264T (=DSM 44701T), isolated from a smear-ripened cheese.</title>
        <authorList>
            <consortium name="US DOE Joint Genome Institute (JGI-PGF)"/>
            <person name="Walter F."/>
            <person name="Albersmeier A."/>
            <person name="Kalinowski J."/>
            <person name="Ruckert C."/>
        </authorList>
    </citation>
    <scope>NUCLEOTIDE SEQUENCE</scope>
    <source>
        <strain evidence="4">JCM 4646</strain>
    </source>
</reference>
<accession>A0A919FBI9</accession>
<evidence type="ECO:0000313" key="5">
    <source>
        <dbReference type="Proteomes" id="UP000617734"/>
    </source>
</evidence>
<evidence type="ECO:0000256" key="2">
    <source>
        <dbReference type="ARBA" id="ARBA00022638"/>
    </source>
</evidence>
<dbReference type="RefSeq" id="WP_190208973.1">
    <property type="nucleotide sequence ID" value="NZ_BNBO01000001.1"/>
</dbReference>
<reference evidence="4" key="2">
    <citation type="submission" date="2020-09" db="EMBL/GenBank/DDBJ databases">
        <authorList>
            <person name="Sun Q."/>
            <person name="Ohkuma M."/>
        </authorList>
    </citation>
    <scope>NUCLEOTIDE SEQUENCE</scope>
    <source>
        <strain evidence="4">JCM 4646</strain>
    </source>
</reference>